<keyword evidence="3" id="KW-1185">Reference proteome</keyword>
<accession>A0AAV4MUZ0</accession>
<sequence length="131" mass="14903">MNFEAILEQAKKRRGPKKSVTFSDKVVLVACAGDEDNDFIPNPLLERVYKQHFMQKPFSEPTLPSSQELSQNSSKTPPKDASVPETPDSKPPEQSKQQIQSPCNLCHKKTVEPPKLYCPDCAYYMSRFQQK</sequence>
<reference evidence="2 3" key="1">
    <citation type="submission" date="2021-06" db="EMBL/GenBank/DDBJ databases">
        <title>Caerostris extrusa draft genome.</title>
        <authorList>
            <person name="Kono N."/>
            <person name="Arakawa K."/>
        </authorList>
    </citation>
    <scope>NUCLEOTIDE SEQUENCE [LARGE SCALE GENOMIC DNA]</scope>
</reference>
<dbReference type="EMBL" id="BPLR01020200">
    <property type="protein sequence ID" value="GIX75816.1"/>
    <property type="molecule type" value="Genomic_DNA"/>
</dbReference>
<organism evidence="2 3">
    <name type="scientific">Caerostris extrusa</name>
    <name type="common">Bark spider</name>
    <name type="synonym">Caerostris bankana</name>
    <dbReference type="NCBI Taxonomy" id="172846"/>
    <lineage>
        <taxon>Eukaryota</taxon>
        <taxon>Metazoa</taxon>
        <taxon>Ecdysozoa</taxon>
        <taxon>Arthropoda</taxon>
        <taxon>Chelicerata</taxon>
        <taxon>Arachnida</taxon>
        <taxon>Araneae</taxon>
        <taxon>Araneomorphae</taxon>
        <taxon>Entelegynae</taxon>
        <taxon>Araneoidea</taxon>
        <taxon>Araneidae</taxon>
        <taxon>Caerostris</taxon>
    </lineage>
</organism>
<evidence type="ECO:0000313" key="2">
    <source>
        <dbReference type="EMBL" id="GIX75816.1"/>
    </source>
</evidence>
<evidence type="ECO:0000313" key="3">
    <source>
        <dbReference type="Proteomes" id="UP001054945"/>
    </source>
</evidence>
<gene>
    <name evidence="2" type="primary">AVEN_35244_1</name>
    <name evidence="2" type="ORF">CEXT_290641</name>
</gene>
<proteinExistence type="predicted"/>
<dbReference type="Proteomes" id="UP001054945">
    <property type="component" value="Unassembled WGS sequence"/>
</dbReference>
<name>A0AAV4MUZ0_CAEEX</name>
<feature type="region of interest" description="Disordered" evidence="1">
    <location>
        <begin position="56"/>
        <end position="104"/>
    </location>
</feature>
<protein>
    <submittedName>
        <fullName evidence="2">Uncharacterized protein</fullName>
    </submittedName>
</protein>
<feature type="compositionally biased region" description="Polar residues" evidence="1">
    <location>
        <begin position="62"/>
        <end position="76"/>
    </location>
</feature>
<dbReference type="AlphaFoldDB" id="A0AAV4MUZ0"/>
<comment type="caution">
    <text evidence="2">The sequence shown here is derived from an EMBL/GenBank/DDBJ whole genome shotgun (WGS) entry which is preliminary data.</text>
</comment>
<evidence type="ECO:0000256" key="1">
    <source>
        <dbReference type="SAM" id="MobiDB-lite"/>
    </source>
</evidence>
<feature type="compositionally biased region" description="Polar residues" evidence="1">
    <location>
        <begin position="94"/>
        <end position="103"/>
    </location>
</feature>